<evidence type="ECO:0000313" key="7">
    <source>
        <dbReference type="EMBL" id="GEO19729.1"/>
    </source>
</evidence>
<dbReference type="SUPFAM" id="SSF56112">
    <property type="entry name" value="Protein kinase-like (PK-like)"/>
    <property type="match status" value="1"/>
</dbReference>
<evidence type="ECO:0000256" key="4">
    <source>
        <dbReference type="ARBA" id="ARBA00022777"/>
    </source>
</evidence>
<name>A0A512C695_9BACT</name>
<dbReference type="PANTHER" id="PTHR34273">
    <property type="entry name" value="METHYLTHIORIBOSE KINASE"/>
    <property type="match status" value="1"/>
</dbReference>
<dbReference type="InterPro" id="IPR002575">
    <property type="entry name" value="Aminoglycoside_PTrfase"/>
</dbReference>
<comment type="similarity">
    <text evidence="1">Belongs to the methylthioribose kinase family.</text>
</comment>
<evidence type="ECO:0000256" key="5">
    <source>
        <dbReference type="ARBA" id="ARBA00022840"/>
    </source>
</evidence>
<comment type="caution">
    <text evidence="7">The sequence shown here is derived from an EMBL/GenBank/DDBJ whole genome shotgun (WGS) entry which is preliminary data.</text>
</comment>
<evidence type="ECO:0000256" key="2">
    <source>
        <dbReference type="ARBA" id="ARBA00022679"/>
    </source>
</evidence>
<keyword evidence="8" id="KW-1185">Reference proteome</keyword>
<protein>
    <recommendedName>
        <fullName evidence="6">Aminoglycoside phosphotransferase domain-containing protein</fullName>
    </recommendedName>
</protein>
<dbReference type="GO" id="GO:0005524">
    <property type="term" value="F:ATP binding"/>
    <property type="evidence" value="ECO:0007669"/>
    <property type="project" value="UniProtKB-KW"/>
</dbReference>
<dbReference type="InterPro" id="IPR011009">
    <property type="entry name" value="Kinase-like_dom_sf"/>
</dbReference>
<dbReference type="RefSeq" id="WP_146946909.1">
    <property type="nucleotide sequence ID" value="NZ_BJYV01000001.1"/>
</dbReference>
<gene>
    <name evidence="7" type="ORF">CQA01_02630</name>
</gene>
<dbReference type="AlphaFoldDB" id="A0A512C695"/>
<keyword evidence="3" id="KW-0547">Nucleotide-binding</keyword>
<evidence type="ECO:0000256" key="1">
    <source>
        <dbReference type="ARBA" id="ARBA00010165"/>
    </source>
</evidence>
<dbReference type="Proteomes" id="UP000321301">
    <property type="component" value="Unassembled WGS sequence"/>
</dbReference>
<evidence type="ECO:0000256" key="3">
    <source>
        <dbReference type="ARBA" id="ARBA00022741"/>
    </source>
</evidence>
<feature type="domain" description="Aminoglycoside phosphotransferase" evidence="6">
    <location>
        <begin position="48"/>
        <end position="269"/>
    </location>
</feature>
<reference evidence="7 8" key="1">
    <citation type="submission" date="2019-07" db="EMBL/GenBank/DDBJ databases">
        <title>Whole genome shotgun sequence of Cyclobacterium qasimii NBRC 106168.</title>
        <authorList>
            <person name="Hosoyama A."/>
            <person name="Uohara A."/>
            <person name="Ohji S."/>
            <person name="Ichikawa N."/>
        </authorList>
    </citation>
    <scope>NUCLEOTIDE SEQUENCE [LARGE SCALE GENOMIC DNA]</scope>
    <source>
        <strain evidence="7 8">NBRC 106168</strain>
    </source>
</reference>
<sequence length="323" mass="36864">MLIKAPLDLTQIAYLKKNGMLHAKEDVLDSYKAGEGNMNVTLAIKTNKRTFVLKQSRPFVAKYPHIPAPLDRIEIEYKYYNAINKDNLLANFSPDVLSFDKDSNLLALEYLDLGGDFLWLYDENATLKEGVADLMLTYLKKLHQLAVPDFPSNQEMRELNHRHIFVFPYLSENGFDLDDVQVGLQKLSAIVKNNPTLIKKIHLLGERYLQLGKVLIHGDFYPGSWFETGRGLKIIDTEFAFLGDPEFDLAIMLAHLKMARTSESELQRIINSYPLDNALLAQFTGTEILRRLFGLAQLPLFLSLVEKKELATYAINLIIDEKI</sequence>
<accession>A0A512C695</accession>
<dbReference type="EMBL" id="BJYV01000001">
    <property type="protein sequence ID" value="GEO19729.1"/>
    <property type="molecule type" value="Genomic_DNA"/>
</dbReference>
<dbReference type="Gene3D" id="3.90.1200.10">
    <property type="match status" value="1"/>
</dbReference>
<keyword evidence="4" id="KW-0418">Kinase</keyword>
<keyword evidence="2" id="KW-0808">Transferase</keyword>
<dbReference type="Gene3D" id="3.30.200.20">
    <property type="entry name" value="Phosphorylase Kinase, domain 1"/>
    <property type="match status" value="1"/>
</dbReference>
<evidence type="ECO:0000259" key="6">
    <source>
        <dbReference type="Pfam" id="PF01636"/>
    </source>
</evidence>
<dbReference type="GO" id="GO:0016301">
    <property type="term" value="F:kinase activity"/>
    <property type="evidence" value="ECO:0007669"/>
    <property type="project" value="UniProtKB-KW"/>
</dbReference>
<keyword evidence="5" id="KW-0067">ATP-binding</keyword>
<dbReference type="Pfam" id="PF01636">
    <property type="entry name" value="APH"/>
    <property type="match status" value="1"/>
</dbReference>
<organism evidence="7 8">
    <name type="scientific">Cyclobacterium qasimii</name>
    <dbReference type="NCBI Taxonomy" id="1350429"/>
    <lineage>
        <taxon>Bacteria</taxon>
        <taxon>Pseudomonadati</taxon>
        <taxon>Bacteroidota</taxon>
        <taxon>Cytophagia</taxon>
        <taxon>Cytophagales</taxon>
        <taxon>Cyclobacteriaceae</taxon>
        <taxon>Cyclobacterium</taxon>
    </lineage>
</organism>
<evidence type="ECO:0000313" key="8">
    <source>
        <dbReference type="Proteomes" id="UP000321301"/>
    </source>
</evidence>
<proteinExistence type="inferred from homology"/>
<dbReference type="PANTHER" id="PTHR34273:SF2">
    <property type="entry name" value="METHYLTHIORIBOSE KINASE"/>
    <property type="match status" value="1"/>
</dbReference>